<name>A0AC61QR16_9BACT</name>
<dbReference type="EMBL" id="SRZC01000007">
    <property type="protein sequence ID" value="TGX82755.1"/>
    <property type="molecule type" value="Genomic_DNA"/>
</dbReference>
<proteinExistence type="predicted"/>
<keyword evidence="1" id="KW-0547">Nucleotide-binding</keyword>
<keyword evidence="2" id="KW-1185">Reference proteome</keyword>
<organism evidence="1 2">
    <name type="scientific">Palleniella muris</name>
    <dbReference type="NCBI Taxonomy" id="3038145"/>
    <lineage>
        <taxon>Bacteria</taxon>
        <taxon>Pseudomonadati</taxon>
        <taxon>Bacteroidota</taxon>
        <taxon>Bacteroidia</taxon>
        <taxon>Bacteroidales</taxon>
        <taxon>Prevotellaceae</taxon>
        <taxon>Palleniella</taxon>
    </lineage>
</organism>
<keyword evidence="1" id="KW-0347">Helicase</keyword>
<accession>A0AC61QR16</accession>
<comment type="caution">
    <text evidence="1">The sequence shown here is derived from an EMBL/GenBank/DDBJ whole genome shotgun (WGS) entry which is preliminary data.</text>
</comment>
<reference evidence="1" key="1">
    <citation type="submission" date="2019-04" db="EMBL/GenBank/DDBJ databases">
        <title>Microbes associate with the intestines of laboratory mice.</title>
        <authorList>
            <person name="Navarre W."/>
            <person name="Wong E."/>
            <person name="Huang K."/>
            <person name="Tropini C."/>
            <person name="Ng K."/>
            <person name="Yu B."/>
        </authorList>
    </citation>
    <scope>NUCLEOTIDE SEQUENCE</scope>
    <source>
        <strain evidence="1">NM73_A23</strain>
    </source>
</reference>
<evidence type="ECO:0000313" key="1">
    <source>
        <dbReference type="EMBL" id="TGX82755.1"/>
    </source>
</evidence>
<dbReference type="Proteomes" id="UP000308886">
    <property type="component" value="Unassembled WGS sequence"/>
</dbReference>
<evidence type="ECO:0000313" key="2">
    <source>
        <dbReference type="Proteomes" id="UP000308886"/>
    </source>
</evidence>
<gene>
    <name evidence="1" type="ORF">E5358_05300</name>
</gene>
<protein>
    <submittedName>
        <fullName evidence="1">ATP-dependent DNA helicase</fullName>
    </submittedName>
</protein>
<sequence length="441" mass="50241">MELTDEMSRAFQIIEETTDSLFITGKAGTGKTTFLKYIVENTHKNIIVAASTGIAAINAGGVTLHSLFGIPFDLQGPNSPIKGKLYQDKFELFGKLDTLIIDEASMVRPDVLDYVDRKLRLYRMNELPFGGIQIVLFGDLFQLPPVIKKNEEIILRQWYRGNYFFYSHALREVGFQIVELTKVFRQKDERFVNMLNRIREYQLLPMDIDDLSELRDNRESKDFNTQAIHICSLRRDADKINSQMIGETTHSFTAEFKDAFNPKNAPCDLDLKLRVGARVMTLVNDNRQGFYNGSMGTVTDISATKIGVMLDAGHQVIIEPFTWVDREYKVNGNEIETIEKGSCRQFPLTLGWAITIHKSQGLTFDNVVIHCPYAFAPGMLYVALSRCTSMKGIVTDFFINKRAIIKDKELIAFNHICRNNGNKFNLDVYRAICKSLSYEGN</sequence>
<keyword evidence="1" id="KW-0067">ATP-binding</keyword>
<keyword evidence="1" id="KW-0378">Hydrolase</keyword>